<feature type="region of interest" description="Disordered" evidence="2">
    <location>
        <begin position="344"/>
        <end position="384"/>
    </location>
</feature>
<proteinExistence type="inferred from homology"/>
<dbReference type="GO" id="GO:0008526">
    <property type="term" value="F:phosphatidylinositol transfer activity"/>
    <property type="evidence" value="ECO:0007669"/>
    <property type="project" value="UniProtKB-UniRule"/>
</dbReference>
<feature type="compositionally biased region" description="Basic and acidic residues" evidence="2">
    <location>
        <begin position="410"/>
        <end position="423"/>
    </location>
</feature>
<dbReference type="GO" id="GO:0005789">
    <property type="term" value="C:endoplasmic reticulum membrane"/>
    <property type="evidence" value="ECO:0007669"/>
    <property type="project" value="UniProtKB-SubCell"/>
</dbReference>
<dbReference type="AlphaFoldDB" id="A0AAE0N6U3"/>
<comment type="caution">
    <text evidence="3">The sequence shown here is derived from an EMBL/GenBank/DDBJ whole genome shotgun (WGS) entry which is preliminary data.</text>
</comment>
<dbReference type="EMBL" id="JAULSW010000008">
    <property type="protein sequence ID" value="KAK3372420.1"/>
    <property type="molecule type" value="Genomic_DNA"/>
</dbReference>
<feature type="compositionally biased region" description="Polar residues" evidence="2">
    <location>
        <begin position="364"/>
        <end position="381"/>
    </location>
</feature>
<reference evidence="3" key="2">
    <citation type="submission" date="2023-06" db="EMBL/GenBank/DDBJ databases">
        <authorList>
            <consortium name="Lawrence Berkeley National Laboratory"/>
            <person name="Haridas S."/>
            <person name="Hensen N."/>
            <person name="Bonometti L."/>
            <person name="Westerberg I."/>
            <person name="Brannstrom I.O."/>
            <person name="Guillou S."/>
            <person name="Cros-Aarteil S."/>
            <person name="Calhoun S."/>
            <person name="Kuo A."/>
            <person name="Mondo S."/>
            <person name="Pangilinan J."/>
            <person name="Riley R."/>
            <person name="LaButti K."/>
            <person name="Andreopoulos B."/>
            <person name="Lipzen A."/>
            <person name="Chen C."/>
            <person name="Yanf M."/>
            <person name="Daum C."/>
            <person name="Ng V."/>
            <person name="Clum A."/>
            <person name="Steindorff A."/>
            <person name="Ohm R."/>
            <person name="Martin F."/>
            <person name="Silar P."/>
            <person name="Natvig D."/>
            <person name="Lalanne C."/>
            <person name="Gautier V."/>
            <person name="Ament-velasquez S.L."/>
            <person name="Kruys A."/>
            <person name="Hutchinson M.I."/>
            <person name="Powell A.J."/>
            <person name="Barry K."/>
            <person name="Miller A.N."/>
            <person name="Grigoriev I.V."/>
            <person name="Debuchy R."/>
            <person name="Gladieux P."/>
            <person name="Thoren M.H."/>
            <person name="Johannesson H."/>
        </authorList>
    </citation>
    <scope>NUCLEOTIDE SEQUENCE</scope>
    <source>
        <strain evidence="3">CBS 232.78</strain>
    </source>
</reference>
<keyword evidence="1" id="KW-0256">Endoplasmic reticulum</keyword>
<evidence type="ECO:0000256" key="2">
    <source>
        <dbReference type="SAM" id="MobiDB-lite"/>
    </source>
</evidence>
<keyword evidence="1" id="KW-0472">Membrane</keyword>
<dbReference type="InterPro" id="IPR036865">
    <property type="entry name" value="CRAL-TRIO_dom_sf"/>
</dbReference>
<keyword evidence="1" id="KW-0492">Microsome</keyword>
<dbReference type="GO" id="GO:0043001">
    <property type="term" value="P:Golgi to plasma membrane protein transport"/>
    <property type="evidence" value="ECO:0007669"/>
    <property type="project" value="TreeGrafter"/>
</dbReference>
<comment type="subcellular location">
    <subcellularLocation>
        <location evidence="1">Cytoplasm</location>
    </subcellularLocation>
    <subcellularLocation>
        <location evidence="1">Endoplasmic reticulum membrane</location>
        <topology evidence="1">Peripheral membrane protein</topology>
    </subcellularLocation>
    <subcellularLocation>
        <location evidence="1">Microsome membrane</location>
        <topology evidence="1">Peripheral membrane protein</topology>
    </subcellularLocation>
</comment>
<comment type="function">
    <text evidence="1">Non-classical phosphatidylinositol (PtdIns) transfer protein (PITP), which exhibits PtdIns-binding/transfer activity in the absence of detectable PtdCho-binding/transfer activity. Regulates PtdIns(4,5)P2 homeostasis at the plasma membrane.</text>
</comment>
<evidence type="ECO:0000313" key="4">
    <source>
        <dbReference type="Proteomes" id="UP001285441"/>
    </source>
</evidence>
<sequence>MATNNDNKLAQFWEMLPDAFHACGGRNSLWDVELDIHNPNDAPTMSILKKFLKAHNGDVDAAFDAIKNSIRWNAPLTDPAFMTSKLFTFPSTYGHLGKITQNPRASDEDAVQTPQPRVVVIYYLWNNLTKEDENTVFAADTATFRRFHFAMIQQAIIMLGLNQISEVPRYDSNDEYTITQVHDFAGFDFRHNMHAKSKVFLEVHRINKLFPGLWGHTNFVGLGKIYHAGAKLMGSEKGQKANSPLTTMKNDSWRSIKTTSHLVEKYLPRAYGALPHEYGGIPNEFSVNDGFSIPYTAVDALEVPGDAANSAEMVELFFDLDQSRRACKSWASVSLGCMRRRWKSSTRTDHSSASPPSIPAKNPSRMNSTRKLSSRDGNVSNRDVRPTGIIPVLKITSPEGVTTTVPPTDDFEHKPEKEPRDDADIVSDDSFRYLGSFLSSDPSSVDRLAVPRRTASFNNLRAARAARPGAAEEARAPTLKPTPTRSTPDDIECPTQKLERRLFMGVSDKVDVGDIVDASTPSALERFASLIFEPPVDKPRRSILDLRRMVSCPALGDATTNQGAP</sequence>
<name>A0AAE0N6U3_9PEZI</name>
<keyword evidence="1" id="KW-0445">Lipid transport</keyword>
<protein>
    <recommendedName>
        <fullName evidence="1">Phosphatidylinositol transfer protein SFH5</fullName>
        <shortName evidence="1">PITP SFH5</shortName>
    </recommendedName>
</protein>
<dbReference type="InterPro" id="IPR042938">
    <property type="entry name" value="Sfh5"/>
</dbReference>
<organism evidence="3 4">
    <name type="scientific">Podospora didyma</name>
    <dbReference type="NCBI Taxonomy" id="330526"/>
    <lineage>
        <taxon>Eukaryota</taxon>
        <taxon>Fungi</taxon>
        <taxon>Dikarya</taxon>
        <taxon>Ascomycota</taxon>
        <taxon>Pezizomycotina</taxon>
        <taxon>Sordariomycetes</taxon>
        <taxon>Sordariomycetidae</taxon>
        <taxon>Sordariales</taxon>
        <taxon>Podosporaceae</taxon>
        <taxon>Podospora</taxon>
    </lineage>
</organism>
<keyword evidence="1" id="KW-0963">Cytoplasm</keyword>
<keyword evidence="4" id="KW-1185">Reference proteome</keyword>
<keyword evidence="1" id="KW-0813">Transport</keyword>
<comment type="similarity">
    <text evidence="1">Belongs to the SFH5 family.</text>
</comment>
<dbReference type="PANTHER" id="PTHR47669:SF1">
    <property type="entry name" value="PHOSPHATIDYLINOSITOL TRANSFER PROTEIN SFH5"/>
    <property type="match status" value="1"/>
</dbReference>
<dbReference type="GO" id="GO:0005829">
    <property type="term" value="C:cytosol"/>
    <property type="evidence" value="ECO:0007669"/>
    <property type="project" value="TreeGrafter"/>
</dbReference>
<dbReference type="PANTHER" id="PTHR47669">
    <property type="entry name" value="PHOSPHATIDYLINOSITOL TRANSFER PROTEIN SFH5"/>
    <property type="match status" value="1"/>
</dbReference>
<feature type="region of interest" description="Disordered" evidence="2">
    <location>
        <begin position="398"/>
        <end position="423"/>
    </location>
</feature>
<evidence type="ECO:0000313" key="3">
    <source>
        <dbReference type="EMBL" id="KAK3372420.1"/>
    </source>
</evidence>
<reference evidence="3" key="1">
    <citation type="journal article" date="2023" name="Mol. Phylogenet. Evol.">
        <title>Genome-scale phylogeny and comparative genomics of the fungal order Sordariales.</title>
        <authorList>
            <person name="Hensen N."/>
            <person name="Bonometti L."/>
            <person name="Westerberg I."/>
            <person name="Brannstrom I.O."/>
            <person name="Guillou S."/>
            <person name="Cros-Aarteil S."/>
            <person name="Calhoun S."/>
            <person name="Haridas S."/>
            <person name="Kuo A."/>
            <person name="Mondo S."/>
            <person name="Pangilinan J."/>
            <person name="Riley R."/>
            <person name="LaButti K."/>
            <person name="Andreopoulos B."/>
            <person name="Lipzen A."/>
            <person name="Chen C."/>
            <person name="Yan M."/>
            <person name="Daum C."/>
            <person name="Ng V."/>
            <person name="Clum A."/>
            <person name="Steindorff A."/>
            <person name="Ohm R.A."/>
            <person name="Martin F."/>
            <person name="Silar P."/>
            <person name="Natvig D.O."/>
            <person name="Lalanne C."/>
            <person name="Gautier V."/>
            <person name="Ament-Velasquez S.L."/>
            <person name="Kruys A."/>
            <person name="Hutchinson M.I."/>
            <person name="Powell A.J."/>
            <person name="Barry K."/>
            <person name="Miller A.N."/>
            <person name="Grigoriev I.V."/>
            <person name="Debuchy R."/>
            <person name="Gladieux P."/>
            <person name="Hiltunen Thoren M."/>
            <person name="Johannesson H."/>
        </authorList>
    </citation>
    <scope>NUCLEOTIDE SEQUENCE</scope>
    <source>
        <strain evidence="3">CBS 232.78</strain>
    </source>
</reference>
<dbReference type="Proteomes" id="UP001285441">
    <property type="component" value="Unassembled WGS sequence"/>
</dbReference>
<dbReference type="GO" id="GO:0032541">
    <property type="term" value="C:cortical endoplasmic reticulum"/>
    <property type="evidence" value="ECO:0007669"/>
    <property type="project" value="TreeGrafter"/>
</dbReference>
<dbReference type="Gene3D" id="3.40.525.10">
    <property type="entry name" value="CRAL-TRIO lipid binding domain"/>
    <property type="match status" value="1"/>
</dbReference>
<gene>
    <name evidence="3" type="ORF">B0H63DRAFT_453750</name>
</gene>
<dbReference type="GO" id="GO:0005886">
    <property type="term" value="C:plasma membrane"/>
    <property type="evidence" value="ECO:0007669"/>
    <property type="project" value="TreeGrafter"/>
</dbReference>
<evidence type="ECO:0000256" key="1">
    <source>
        <dbReference type="RuleBase" id="RU367059"/>
    </source>
</evidence>
<dbReference type="GO" id="GO:0017157">
    <property type="term" value="P:regulation of exocytosis"/>
    <property type="evidence" value="ECO:0007669"/>
    <property type="project" value="TreeGrafter"/>
</dbReference>
<accession>A0AAE0N6U3</accession>
<feature type="region of interest" description="Disordered" evidence="2">
    <location>
        <begin position="460"/>
        <end position="492"/>
    </location>
</feature>